<name>A0A517VJC0_9PLAN</name>
<dbReference type="AlphaFoldDB" id="A0A517VJC0"/>
<dbReference type="KEGG" id="gax:Pan161_47670"/>
<gene>
    <name evidence="1" type="ORF">Pan161_47670</name>
</gene>
<dbReference type="OrthoDB" id="278409at2"/>
<evidence type="ECO:0000313" key="1">
    <source>
        <dbReference type="EMBL" id="QDT93093.1"/>
    </source>
</evidence>
<sequence length="98" mass="10966">MTGARQSIQPPHFVISSEGELLGEDTPENQELVRRVVACVNACDGITTEELESGIIKDMRSVIAQTAPLLQERSQMTELLRREIRSEMNARNKKNQDG</sequence>
<organism evidence="1 2">
    <name type="scientific">Gimesia algae</name>
    <dbReference type="NCBI Taxonomy" id="2527971"/>
    <lineage>
        <taxon>Bacteria</taxon>
        <taxon>Pseudomonadati</taxon>
        <taxon>Planctomycetota</taxon>
        <taxon>Planctomycetia</taxon>
        <taxon>Planctomycetales</taxon>
        <taxon>Planctomycetaceae</taxon>
        <taxon>Gimesia</taxon>
    </lineage>
</organism>
<protein>
    <submittedName>
        <fullName evidence="1">Uncharacterized protein</fullName>
    </submittedName>
</protein>
<accession>A0A517VJC0</accession>
<dbReference type="EMBL" id="CP036343">
    <property type="protein sequence ID" value="QDT93093.1"/>
    <property type="molecule type" value="Genomic_DNA"/>
</dbReference>
<dbReference type="RefSeq" id="WP_145231097.1">
    <property type="nucleotide sequence ID" value="NZ_CP036343.1"/>
</dbReference>
<proteinExistence type="predicted"/>
<reference evidence="1 2" key="1">
    <citation type="submission" date="2019-02" db="EMBL/GenBank/DDBJ databases">
        <title>Deep-cultivation of Planctomycetes and their phenomic and genomic characterization uncovers novel biology.</title>
        <authorList>
            <person name="Wiegand S."/>
            <person name="Jogler M."/>
            <person name="Boedeker C."/>
            <person name="Pinto D."/>
            <person name="Vollmers J."/>
            <person name="Rivas-Marin E."/>
            <person name="Kohn T."/>
            <person name="Peeters S.H."/>
            <person name="Heuer A."/>
            <person name="Rast P."/>
            <person name="Oberbeckmann S."/>
            <person name="Bunk B."/>
            <person name="Jeske O."/>
            <person name="Meyerdierks A."/>
            <person name="Storesund J.E."/>
            <person name="Kallscheuer N."/>
            <person name="Luecker S."/>
            <person name="Lage O.M."/>
            <person name="Pohl T."/>
            <person name="Merkel B.J."/>
            <person name="Hornburger P."/>
            <person name="Mueller R.-W."/>
            <person name="Bruemmer F."/>
            <person name="Labrenz M."/>
            <person name="Spormann A.M."/>
            <person name="Op den Camp H."/>
            <person name="Overmann J."/>
            <person name="Amann R."/>
            <person name="Jetten M.S.M."/>
            <person name="Mascher T."/>
            <person name="Medema M.H."/>
            <person name="Devos D.P."/>
            <person name="Kaster A.-K."/>
            <person name="Ovreas L."/>
            <person name="Rohde M."/>
            <person name="Galperin M.Y."/>
            <person name="Jogler C."/>
        </authorList>
    </citation>
    <scope>NUCLEOTIDE SEQUENCE [LARGE SCALE GENOMIC DNA]</scope>
    <source>
        <strain evidence="1 2">Pan161</strain>
    </source>
</reference>
<keyword evidence="2" id="KW-1185">Reference proteome</keyword>
<evidence type="ECO:0000313" key="2">
    <source>
        <dbReference type="Proteomes" id="UP000316855"/>
    </source>
</evidence>
<dbReference type="Proteomes" id="UP000316855">
    <property type="component" value="Chromosome"/>
</dbReference>